<name>A0AA38IWW2_9CUCU</name>
<keyword evidence="3" id="KW-1185">Reference proteome</keyword>
<protein>
    <submittedName>
        <fullName evidence="2">Uncharacterized protein</fullName>
    </submittedName>
</protein>
<dbReference type="AlphaFoldDB" id="A0AA38IWW2"/>
<organism evidence="2 3">
    <name type="scientific">Zophobas morio</name>
    <dbReference type="NCBI Taxonomy" id="2755281"/>
    <lineage>
        <taxon>Eukaryota</taxon>
        <taxon>Metazoa</taxon>
        <taxon>Ecdysozoa</taxon>
        <taxon>Arthropoda</taxon>
        <taxon>Hexapoda</taxon>
        <taxon>Insecta</taxon>
        <taxon>Pterygota</taxon>
        <taxon>Neoptera</taxon>
        <taxon>Endopterygota</taxon>
        <taxon>Coleoptera</taxon>
        <taxon>Polyphaga</taxon>
        <taxon>Cucujiformia</taxon>
        <taxon>Tenebrionidae</taxon>
        <taxon>Zophobas</taxon>
    </lineage>
</organism>
<reference evidence="2" key="1">
    <citation type="journal article" date="2023" name="G3 (Bethesda)">
        <title>Whole genome assemblies of Zophobas morio and Tenebrio molitor.</title>
        <authorList>
            <person name="Kaur S."/>
            <person name="Stinson S.A."/>
            <person name="diCenzo G.C."/>
        </authorList>
    </citation>
    <scope>NUCLEOTIDE SEQUENCE</scope>
    <source>
        <strain evidence="2">QUZm001</strain>
    </source>
</reference>
<sequence length="125" mass="14158">MLVCTFQITKQTRHLSINQYLHISEGKRMIINPWKGTTGLPIHKGRIHRAPNPITKQVEESPKFRRELQDAAFQPCTVCTNGQNRCPHSTPAGAVIVERFHLLSDNTTDKQTKTRSKSGMLNIPN</sequence>
<comment type="caution">
    <text evidence="2">The sequence shown here is derived from an EMBL/GenBank/DDBJ whole genome shotgun (WGS) entry which is preliminary data.</text>
</comment>
<accession>A0AA38IWW2</accession>
<dbReference type="EMBL" id="JALNTZ010000001">
    <property type="protein sequence ID" value="KAJ3665162.1"/>
    <property type="molecule type" value="Genomic_DNA"/>
</dbReference>
<gene>
    <name evidence="2" type="ORF">Zmor_000673</name>
</gene>
<evidence type="ECO:0000313" key="2">
    <source>
        <dbReference type="EMBL" id="KAJ3665162.1"/>
    </source>
</evidence>
<evidence type="ECO:0000313" key="3">
    <source>
        <dbReference type="Proteomes" id="UP001168821"/>
    </source>
</evidence>
<evidence type="ECO:0000256" key="1">
    <source>
        <dbReference type="SAM" id="MobiDB-lite"/>
    </source>
</evidence>
<proteinExistence type="predicted"/>
<dbReference type="Proteomes" id="UP001168821">
    <property type="component" value="Unassembled WGS sequence"/>
</dbReference>
<feature type="region of interest" description="Disordered" evidence="1">
    <location>
        <begin position="106"/>
        <end position="125"/>
    </location>
</feature>